<dbReference type="InterPro" id="IPR029063">
    <property type="entry name" value="SAM-dependent_MTases_sf"/>
</dbReference>
<dbReference type="PANTHER" id="PTHR13184">
    <property type="entry name" value="37S RIBOSOMAL PROTEIN S22"/>
    <property type="match status" value="1"/>
</dbReference>
<keyword evidence="2" id="KW-0809">Transit peptide</keyword>
<evidence type="ECO:0000256" key="2">
    <source>
        <dbReference type="ARBA" id="ARBA00022946"/>
    </source>
</evidence>
<keyword evidence="4" id="KW-0411">Iron-sulfur</keyword>
<evidence type="ECO:0000256" key="4">
    <source>
        <dbReference type="ARBA" id="ARBA00023014"/>
    </source>
</evidence>
<dbReference type="Proteomes" id="UP001164965">
    <property type="component" value="Chromosome"/>
</dbReference>
<dbReference type="Pfam" id="PF09243">
    <property type="entry name" value="Rsm22"/>
    <property type="match status" value="1"/>
</dbReference>
<dbReference type="InterPro" id="IPR052571">
    <property type="entry name" value="Mt_RNA_Methyltransferase"/>
</dbReference>
<protein>
    <submittedName>
        <fullName evidence="5">Small ribosomal subunit Rsm22 family protein</fullName>
    </submittedName>
</protein>
<dbReference type="InterPro" id="IPR015324">
    <property type="entry name" value="Ribosomal_Rsm22-like"/>
</dbReference>
<evidence type="ECO:0000313" key="5">
    <source>
        <dbReference type="EMBL" id="UZJ26296.1"/>
    </source>
</evidence>
<dbReference type="RefSeq" id="WP_265384400.1">
    <property type="nucleotide sequence ID" value="NZ_CP110615.1"/>
</dbReference>
<dbReference type="SUPFAM" id="SSF53335">
    <property type="entry name" value="S-adenosyl-L-methionine-dependent methyltransferases"/>
    <property type="match status" value="1"/>
</dbReference>
<dbReference type="Gene3D" id="3.40.50.150">
    <property type="entry name" value="Vaccinia Virus protein VP39"/>
    <property type="match status" value="1"/>
</dbReference>
<keyword evidence="6" id="KW-1185">Reference proteome</keyword>
<dbReference type="PANTHER" id="PTHR13184:SF5">
    <property type="entry name" value="METHYLTRANSFERASE-LIKE PROTEIN 17, MITOCHONDRIAL"/>
    <property type="match status" value="1"/>
</dbReference>
<name>A0ABY6P3R8_9NOCA</name>
<organism evidence="5 6">
    <name type="scientific">Rhodococcus antarcticus</name>
    <dbReference type="NCBI Taxonomy" id="2987751"/>
    <lineage>
        <taxon>Bacteria</taxon>
        <taxon>Bacillati</taxon>
        <taxon>Actinomycetota</taxon>
        <taxon>Actinomycetes</taxon>
        <taxon>Mycobacteriales</taxon>
        <taxon>Nocardiaceae</taxon>
        <taxon>Rhodococcus</taxon>
    </lineage>
</organism>
<keyword evidence="3" id="KW-0408">Iron</keyword>
<evidence type="ECO:0000256" key="3">
    <source>
        <dbReference type="ARBA" id="ARBA00023004"/>
    </source>
</evidence>
<sequence>MHELPPALRAALAAAVARHPSPEVTAATARLVERYQEGSPAETPLLVSELDAVAYANYRMPATWAAVRAALGEAARLAPALAPRTQLDVGAGTGSAVWAAAQVWPSLEAHTVLEQVPAVLRLGAELAAGAPGSVLGTTWTSAEVTSGAALPTAELVTASYLLGELAPGDRAALVDRLVAAASEVLVVVEPGSVAGHERVLAARAQLLAAGLHVLAPCPHELACPMVGTRDWCHFSVRLERSVEHRRAKGATLGFEDEKYAYLVAVRSLVDPAAGRVVRHPRTRKGVVELELCTREPGQRTELVSKRQGSVYKAARDVEWGDAWPPTA</sequence>
<reference evidence="5" key="1">
    <citation type="submission" date="2022-10" db="EMBL/GenBank/DDBJ databases">
        <title>Rhodococcus sp.75.</title>
        <authorList>
            <person name="Sun M."/>
        </authorList>
    </citation>
    <scope>NUCLEOTIDE SEQUENCE</scope>
    <source>
        <strain evidence="5">75</strain>
    </source>
</reference>
<dbReference type="EMBL" id="CP110615">
    <property type="protein sequence ID" value="UZJ26296.1"/>
    <property type="molecule type" value="Genomic_DNA"/>
</dbReference>
<keyword evidence="1" id="KW-0479">Metal-binding</keyword>
<evidence type="ECO:0000256" key="1">
    <source>
        <dbReference type="ARBA" id="ARBA00022723"/>
    </source>
</evidence>
<proteinExistence type="predicted"/>
<gene>
    <name evidence="5" type="ORF">RHODO2019_07800</name>
</gene>
<accession>A0ABY6P3R8</accession>
<evidence type="ECO:0000313" key="6">
    <source>
        <dbReference type="Proteomes" id="UP001164965"/>
    </source>
</evidence>